<dbReference type="InterPro" id="IPR029526">
    <property type="entry name" value="PGBD"/>
</dbReference>
<dbReference type="AlphaFoldDB" id="A0A9W7D1X2"/>
<name>A0A9W7D1X2_9STRA</name>
<evidence type="ECO:0000256" key="1">
    <source>
        <dbReference type="SAM" id="MobiDB-lite"/>
    </source>
</evidence>
<dbReference type="PANTHER" id="PTHR46599:SF3">
    <property type="entry name" value="PIGGYBAC TRANSPOSABLE ELEMENT-DERIVED PROTEIN 4"/>
    <property type="match status" value="1"/>
</dbReference>
<proteinExistence type="predicted"/>
<keyword evidence="4" id="KW-1185">Reference proteome</keyword>
<feature type="compositionally biased region" description="Low complexity" evidence="1">
    <location>
        <begin position="295"/>
        <end position="307"/>
    </location>
</feature>
<gene>
    <name evidence="3" type="ORF">Pfra01_002277300</name>
</gene>
<reference evidence="3" key="1">
    <citation type="submission" date="2023-04" db="EMBL/GenBank/DDBJ databases">
        <title>Phytophthora fragariaefolia NBRC 109709.</title>
        <authorList>
            <person name="Ichikawa N."/>
            <person name="Sato H."/>
            <person name="Tonouchi N."/>
        </authorList>
    </citation>
    <scope>NUCLEOTIDE SEQUENCE</scope>
    <source>
        <strain evidence="3">NBRC 109709</strain>
    </source>
</reference>
<comment type="caution">
    <text evidence="3">The sequence shown here is derived from an EMBL/GenBank/DDBJ whole genome shotgun (WGS) entry which is preliminary data.</text>
</comment>
<sequence length="323" mass="36953">MTNRLGYCKGVVEKTKKRPKTISRGTYKLARSKLVPNITAISWWDSRPVHFLCTGGSLETDRVTRQEPPNQVDIPCPRVIKDYHAFMGGVDVHDRLRLQRYSIQRALRFRKYYKSLGLGLVDMAIVNGYIVHKAYYKNKTTRPLSHVKYMTKLHMQLCALQAVDMYEANTFGTREPIPVPRGVVPTVQDTTAHTMRQIERWRNADTQPKRRCGACKVCSMLHAEGKRAATSKYFCLECNKEGPIFLCRSARYPVRGVAMTCWDIWHREWSNGQFMPVDNGRSIRIRPATAHNEDAPSTPGTPTTPASRNKRRRMGTPVYHAGL</sequence>
<feature type="domain" description="PiggyBac transposable element-derived protein" evidence="2">
    <location>
        <begin position="29"/>
        <end position="129"/>
    </location>
</feature>
<feature type="region of interest" description="Disordered" evidence="1">
    <location>
        <begin position="289"/>
        <end position="323"/>
    </location>
</feature>
<organism evidence="3 4">
    <name type="scientific">Phytophthora fragariaefolia</name>
    <dbReference type="NCBI Taxonomy" id="1490495"/>
    <lineage>
        <taxon>Eukaryota</taxon>
        <taxon>Sar</taxon>
        <taxon>Stramenopiles</taxon>
        <taxon>Oomycota</taxon>
        <taxon>Peronosporomycetes</taxon>
        <taxon>Peronosporales</taxon>
        <taxon>Peronosporaceae</taxon>
        <taxon>Phytophthora</taxon>
    </lineage>
</organism>
<dbReference type="EMBL" id="BSXT01003522">
    <property type="protein sequence ID" value="GMF54522.1"/>
    <property type="molecule type" value="Genomic_DNA"/>
</dbReference>
<protein>
    <submittedName>
        <fullName evidence="3">Unnamed protein product</fullName>
    </submittedName>
</protein>
<evidence type="ECO:0000313" key="4">
    <source>
        <dbReference type="Proteomes" id="UP001165121"/>
    </source>
</evidence>
<evidence type="ECO:0000259" key="2">
    <source>
        <dbReference type="Pfam" id="PF13843"/>
    </source>
</evidence>
<evidence type="ECO:0000313" key="3">
    <source>
        <dbReference type="EMBL" id="GMF54522.1"/>
    </source>
</evidence>
<dbReference type="OrthoDB" id="122438at2759"/>
<accession>A0A9W7D1X2</accession>
<dbReference type="Proteomes" id="UP001165121">
    <property type="component" value="Unassembled WGS sequence"/>
</dbReference>
<dbReference type="PANTHER" id="PTHR46599">
    <property type="entry name" value="PIGGYBAC TRANSPOSABLE ELEMENT-DERIVED PROTEIN 4"/>
    <property type="match status" value="1"/>
</dbReference>
<dbReference type="Pfam" id="PF13843">
    <property type="entry name" value="DDE_Tnp_1_7"/>
    <property type="match status" value="1"/>
</dbReference>